<protein>
    <submittedName>
        <fullName evidence="1">Uncharacterized protein</fullName>
    </submittedName>
</protein>
<evidence type="ECO:0000313" key="2">
    <source>
        <dbReference type="Proteomes" id="UP000008311"/>
    </source>
</evidence>
<organism evidence="1 2">
    <name type="scientific">Ricinus communis</name>
    <name type="common">Castor bean</name>
    <dbReference type="NCBI Taxonomy" id="3988"/>
    <lineage>
        <taxon>Eukaryota</taxon>
        <taxon>Viridiplantae</taxon>
        <taxon>Streptophyta</taxon>
        <taxon>Embryophyta</taxon>
        <taxon>Tracheophyta</taxon>
        <taxon>Spermatophyta</taxon>
        <taxon>Magnoliopsida</taxon>
        <taxon>eudicotyledons</taxon>
        <taxon>Gunneridae</taxon>
        <taxon>Pentapetalae</taxon>
        <taxon>rosids</taxon>
        <taxon>fabids</taxon>
        <taxon>Malpighiales</taxon>
        <taxon>Euphorbiaceae</taxon>
        <taxon>Acalyphoideae</taxon>
        <taxon>Acalypheae</taxon>
        <taxon>Ricinus</taxon>
    </lineage>
</organism>
<sequence>MSWLSFPTSARMNLTDYAENRWQTNDCSPREGVVLASSAACHIPVIRKYFRSLSIVGRARSS</sequence>
<reference evidence="2" key="1">
    <citation type="journal article" date="2010" name="Nat. Biotechnol.">
        <title>Draft genome sequence of the oilseed species Ricinus communis.</title>
        <authorList>
            <person name="Chan A.P."/>
            <person name="Crabtree J."/>
            <person name="Zhao Q."/>
            <person name="Lorenzi H."/>
            <person name="Orvis J."/>
            <person name="Puiu D."/>
            <person name="Melake-Berhan A."/>
            <person name="Jones K.M."/>
            <person name="Redman J."/>
            <person name="Chen G."/>
            <person name="Cahoon E.B."/>
            <person name="Gedil M."/>
            <person name="Stanke M."/>
            <person name="Haas B.J."/>
            <person name="Wortman J.R."/>
            <person name="Fraser-Liggett C.M."/>
            <person name="Ravel J."/>
            <person name="Rabinowicz P.D."/>
        </authorList>
    </citation>
    <scope>NUCLEOTIDE SEQUENCE [LARGE SCALE GENOMIC DNA]</scope>
    <source>
        <strain evidence="2">cv. Hale</strain>
    </source>
</reference>
<evidence type="ECO:0000313" key="1">
    <source>
        <dbReference type="EMBL" id="EEF28196.1"/>
    </source>
</evidence>
<name>B9T7I3_RICCO</name>
<dbReference type="InParanoid" id="B9T7I3"/>
<dbReference type="EMBL" id="EQ974753">
    <property type="protein sequence ID" value="EEF28196.1"/>
    <property type="molecule type" value="Genomic_DNA"/>
</dbReference>
<accession>B9T7I3</accession>
<gene>
    <name evidence="1" type="ORF">RCOM_0018990</name>
</gene>
<proteinExistence type="predicted"/>
<dbReference type="AlphaFoldDB" id="B9T7I3"/>
<dbReference type="Proteomes" id="UP000008311">
    <property type="component" value="Unassembled WGS sequence"/>
</dbReference>
<keyword evidence="2" id="KW-1185">Reference proteome</keyword>